<dbReference type="EMBL" id="KK088414">
    <property type="protein sequence ID" value="EYE98261.1"/>
    <property type="molecule type" value="Genomic_DNA"/>
</dbReference>
<keyword evidence="2" id="KW-1185">Reference proteome</keyword>
<protein>
    <submittedName>
        <fullName evidence="1">Uncharacterized protein</fullName>
    </submittedName>
</protein>
<dbReference type="AlphaFoldDB" id="A0A017SN75"/>
<dbReference type="GeneID" id="63693300"/>
<accession>A0A017SN75</accession>
<evidence type="ECO:0000313" key="2">
    <source>
        <dbReference type="Proteomes" id="UP000019804"/>
    </source>
</evidence>
<proteinExistence type="predicted"/>
<dbReference type="Proteomes" id="UP000019804">
    <property type="component" value="Unassembled WGS sequence"/>
</dbReference>
<dbReference type="HOGENOM" id="CLU_2721793_0_0_1"/>
<evidence type="ECO:0000313" key="1">
    <source>
        <dbReference type="EMBL" id="EYE98261.1"/>
    </source>
</evidence>
<dbReference type="RefSeq" id="XP_040641949.1">
    <property type="nucleotide sequence ID" value="XM_040778176.1"/>
</dbReference>
<gene>
    <name evidence="1" type="ORF">EURHEDRAFT_275273</name>
</gene>
<sequence length="72" mass="8402">MIMIRGGLTVGLKTRSLESAATTACLGRSQLSNWERFHPWQRMRRLRCRVMQCKMPPSEGRIYHPHSFSHFA</sequence>
<organism evidence="1 2">
    <name type="scientific">Aspergillus ruber (strain CBS 135680)</name>
    <dbReference type="NCBI Taxonomy" id="1388766"/>
    <lineage>
        <taxon>Eukaryota</taxon>
        <taxon>Fungi</taxon>
        <taxon>Dikarya</taxon>
        <taxon>Ascomycota</taxon>
        <taxon>Pezizomycotina</taxon>
        <taxon>Eurotiomycetes</taxon>
        <taxon>Eurotiomycetidae</taxon>
        <taxon>Eurotiales</taxon>
        <taxon>Aspergillaceae</taxon>
        <taxon>Aspergillus</taxon>
        <taxon>Aspergillus subgen. Aspergillus</taxon>
    </lineage>
</organism>
<name>A0A017SN75_ASPRC</name>
<reference evidence="2" key="1">
    <citation type="journal article" date="2014" name="Nat. Commun.">
        <title>Genomic adaptations of the halophilic Dead Sea filamentous fungus Eurotium rubrum.</title>
        <authorList>
            <person name="Kis-Papo T."/>
            <person name="Weig A.R."/>
            <person name="Riley R."/>
            <person name="Persoh D."/>
            <person name="Salamov A."/>
            <person name="Sun H."/>
            <person name="Lipzen A."/>
            <person name="Wasser S.P."/>
            <person name="Rambold G."/>
            <person name="Grigoriev I.V."/>
            <person name="Nevo E."/>
        </authorList>
    </citation>
    <scope>NUCLEOTIDE SEQUENCE [LARGE SCALE GENOMIC DNA]</scope>
    <source>
        <strain evidence="2">CBS 135680</strain>
    </source>
</reference>